<proteinExistence type="predicted"/>
<keyword evidence="3" id="KW-0418">Kinase</keyword>
<feature type="transmembrane region" description="Helical" evidence="1">
    <location>
        <begin position="94"/>
        <end position="116"/>
    </location>
</feature>
<dbReference type="KEGG" id="aaxa:NCTC10138_00588"/>
<dbReference type="InterPro" id="IPR036890">
    <property type="entry name" value="HATPase_C_sf"/>
</dbReference>
<dbReference type="RefSeq" id="WP_026390675.1">
    <property type="nucleotide sequence ID" value="NZ_LR215048.1"/>
</dbReference>
<keyword evidence="1" id="KW-1133">Transmembrane helix</keyword>
<dbReference type="Gene3D" id="3.30.565.10">
    <property type="entry name" value="Histidine kinase-like ATPase, C-terminal domain"/>
    <property type="match status" value="1"/>
</dbReference>
<keyword evidence="1" id="KW-0472">Membrane</keyword>
<dbReference type="Proteomes" id="UP000289841">
    <property type="component" value="Chromosome"/>
</dbReference>
<dbReference type="CDD" id="cd16935">
    <property type="entry name" value="HATPase_AgrC-ComD-like"/>
    <property type="match status" value="1"/>
</dbReference>
<keyword evidence="3" id="KW-0808">Transferase</keyword>
<accession>A0A449BCQ7</accession>
<evidence type="ECO:0000313" key="3">
    <source>
        <dbReference type="EMBL" id="VEU80229.1"/>
    </source>
</evidence>
<feature type="domain" description="Sensor histidine kinase NatK-like C-terminal" evidence="2">
    <location>
        <begin position="349"/>
        <end position="453"/>
    </location>
</feature>
<dbReference type="InterPro" id="IPR032834">
    <property type="entry name" value="NatK-like_C"/>
</dbReference>
<sequence length="457" mass="53094">MMTLFATEEIVLNIPRIYTVLAEWLACLSYIYFSPKRFSRAKTIIFSIIGLLVMTMFHLWSDTWNINFWILGMIVAVLIMYGFVMLISKSNPFTAGYITVIAFIMSEFAASLEWQIEHFIITNSSRDNIFIKILIYSPIKIYHLRISFTLIITYALIFIAIFYLEKRYWKRKQMFNAKKNDLLAVAVVGILVFSISNISFLNINTPITSNNPTEMFYIRTLVDLAGIVILYSQREHKYATQKSMEVYTMNNLLDKQYEQYRVSMVSTDIINQKYHDLKHHISVIRAETDYDKKMGYIDDLENSIKQYESNYQTGNKVLDIILGSKHDIFVENKINFTCVADGTLLDFIEVMDLVSIFGNALDNAIENLKEINDPEKRLMKLAIFSQANLLMIRIENYYQNKLKYEYGNLVTTKGDNSYHGYGIKSIRSAVDKYGGSLTINTESNWFTIMILIPITQN</sequence>
<feature type="transmembrane region" description="Helical" evidence="1">
    <location>
        <begin position="182"/>
        <end position="203"/>
    </location>
</feature>
<evidence type="ECO:0000313" key="4">
    <source>
        <dbReference type="Proteomes" id="UP000289841"/>
    </source>
</evidence>
<dbReference type="GO" id="GO:0016301">
    <property type="term" value="F:kinase activity"/>
    <property type="evidence" value="ECO:0007669"/>
    <property type="project" value="UniProtKB-KW"/>
</dbReference>
<feature type="transmembrane region" description="Helical" evidence="1">
    <location>
        <begin position="215"/>
        <end position="232"/>
    </location>
</feature>
<evidence type="ECO:0000259" key="2">
    <source>
        <dbReference type="Pfam" id="PF14501"/>
    </source>
</evidence>
<feature type="transmembrane region" description="Helical" evidence="1">
    <location>
        <begin position="12"/>
        <end position="32"/>
    </location>
</feature>
<dbReference type="STRING" id="1278311.GCA_000428705_01164"/>
<evidence type="ECO:0000256" key="1">
    <source>
        <dbReference type="SAM" id="Phobius"/>
    </source>
</evidence>
<dbReference type="Pfam" id="PF14501">
    <property type="entry name" value="HATPase_c_5"/>
    <property type="match status" value="1"/>
</dbReference>
<dbReference type="EMBL" id="LR215048">
    <property type="protein sequence ID" value="VEU80229.1"/>
    <property type="molecule type" value="Genomic_DNA"/>
</dbReference>
<dbReference type="OrthoDB" id="358728at2"/>
<keyword evidence="4" id="KW-1185">Reference proteome</keyword>
<dbReference type="AlphaFoldDB" id="A0A449BCQ7"/>
<gene>
    <name evidence="3" type="ORF">NCTC10138_00588</name>
</gene>
<protein>
    <submittedName>
        <fullName evidence="3">Sensory histidine kinase DcuS</fullName>
    </submittedName>
</protein>
<keyword evidence="1" id="KW-0812">Transmembrane</keyword>
<feature type="transmembrane region" description="Helical" evidence="1">
    <location>
        <begin position="142"/>
        <end position="162"/>
    </location>
</feature>
<feature type="transmembrane region" description="Helical" evidence="1">
    <location>
        <begin position="66"/>
        <end position="87"/>
    </location>
</feature>
<dbReference type="SUPFAM" id="SSF55874">
    <property type="entry name" value="ATPase domain of HSP90 chaperone/DNA topoisomerase II/histidine kinase"/>
    <property type="match status" value="1"/>
</dbReference>
<name>A0A449BCQ7_HAPAX</name>
<organism evidence="3 4">
    <name type="scientific">Haploplasma axanthum</name>
    <name type="common">Acholeplasma axanthum</name>
    <dbReference type="NCBI Taxonomy" id="29552"/>
    <lineage>
        <taxon>Bacteria</taxon>
        <taxon>Bacillati</taxon>
        <taxon>Mycoplasmatota</taxon>
        <taxon>Mollicutes</taxon>
        <taxon>Acholeplasmatales</taxon>
        <taxon>Acholeplasmataceae</taxon>
        <taxon>Haploplasma</taxon>
    </lineage>
</organism>
<feature type="transmembrane region" description="Helical" evidence="1">
    <location>
        <begin position="44"/>
        <end position="60"/>
    </location>
</feature>
<reference evidence="3 4" key="1">
    <citation type="submission" date="2019-01" db="EMBL/GenBank/DDBJ databases">
        <authorList>
            <consortium name="Pathogen Informatics"/>
        </authorList>
    </citation>
    <scope>NUCLEOTIDE SEQUENCE [LARGE SCALE GENOMIC DNA]</scope>
    <source>
        <strain evidence="3 4">NCTC10138</strain>
    </source>
</reference>